<reference evidence="2 3" key="1">
    <citation type="submission" date="2015-03" db="EMBL/GenBank/DDBJ databases">
        <title>Draft genome of the nematode, Opisthorchis viverrini.</title>
        <authorList>
            <person name="Mitreva M."/>
        </authorList>
    </citation>
    <scope>NUCLEOTIDE SEQUENCE [LARGE SCALE GENOMIC DNA]</scope>
    <source>
        <strain evidence="2">Khon Kaen</strain>
    </source>
</reference>
<feature type="transmembrane region" description="Helical" evidence="1">
    <location>
        <begin position="52"/>
        <end position="79"/>
    </location>
</feature>
<dbReference type="EMBL" id="KV891779">
    <property type="protein sequence ID" value="OON22418.1"/>
    <property type="molecule type" value="Genomic_DNA"/>
</dbReference>
<organism evidence="2 3">
    <name type="scientific">Opisthorchis viverrini</name>
    <name type="common">Southeast Asian liver fluke</name>
    <dbReference type="NCBI Taxonomy" id="6198"/>
    <lineage>
        <taxon>Eukaryota</taxon>
        <taxon>Metazoa</taxon>
        <taxon>Spiralia</taxon>
        <taxon>Lophotrochozoa</taxon>
        <taxon>Platyhelminthes</taxon>
        <taxon>Trematoda</taxon>
        <taxon>Digenea</taxon>
        <taxon>Opisthorchiida</taxon>
        <taxon>Opisthorchiata</taxon>
        <taxon>Opisthorchiidae</taxon>
        <taxon>Opisthorchis</taxon>
    </lineage>
</organism>
<protein>
    <submittedName>
        <fullName evidence="2">Uncharacterized protein</fullName>
    </submittedName>
</protein>
<name>A0A1S8X6T3_OPIVI</name>
<dbReference type="AlphaFoldDB" id="A0A1S8X6T3"/>
<sequence>MFVPQIYSFPKIKLLLGVFARVNAVALSEDIPLDEAAWIKDGYPGQALDEAYVMMSNNCFIAAGIYGVIVVLAGVQFYFAKRKDRLSR</sequence>
<proteinExistence type="predicted"/>
<evidence type="ECO:0000313" key="2">
    <source>
        <dbReference type="EMBL" id="OON22418.1"/>
    </source>
</evidence>
<dbReference type="Proteomes" id="UP000243686">
    <property type="component" value="Unassembled WGS sequence"/>
</dbReference>
<accession>A0A1S8X6T3</accession>
<keyword evidence="1" id="KW-1133">Transmembrane helix</keyword>
<keyword evidence="1" id="KW-0472">Membrane</keyword>
<evidence type="ECO:0000313" key="3">
    <source>
        <dbReference type="Proteomes" id="UP000243686"/>
    </source>
</evidence>
<keyword evidence="1" id="KW-0812">Transmembrane</keyword>
<evidence type="ECO:0000256" key="1">
    <source>
        <dbReference type="SAM" id="Phobius"/>
    </source>
</evidence>
<keyword evidence="3" id="KW-1185">Reference proteome</keyword>
<gene>
    <name evidence="2" type="ORF">X801_01683</name>
</gene>